<accession>A0A848J3X7</accession>
<dbReference type="Proteomes" id="UP000559010">
    <property type="component" value="Unassembled WGS sequence"/>
</dbReference>
<dbReference type="AlphaFoldDB" id="A0A848J3X7"/>
<protein>
    <submittedName>
        <fullName evidence="2">3-hydroxyacyl-ACP dehydratase</fullName>
    </submittedName>
</protein>
<dbReference type="GO" id="GO:0016829">
    <property type="term" value="F:lyase activity"/>
    <property type="evidence" value="ECO:0007669"/>
    <property type="project" value="UniProtKB-KW"/>
</dbReference>
<dbReference type="EMBL" id="JABBNU010000003">
    <property type="protein sequence ID" value="NMM47882.1"/>
    <property type="molecule type" value="Genomic_DNA"/>
</dbReference>
<dbReference type="Pfam" id="PF22818">
    <property type="entry name" value="ApeI-like"/>
    <property type="match status" value="1"/>
</dbReference>
<evidence type="ECO:0000313" key="2">
    <source>
        <dbReference type="EMBL" id="NMM47882.1"/>
    </source>
</evidence>
<evidence type="ECO:0000313" key="3">
    <source>
        <dbReference type="Proteomes" id="UP000559010"/>
    </source>
</evidence>
<dbReference type="RefSeq" id="WP_169678848.1">
    <property type="nucleotide sequence ID" value="NZ_JABBNU010000003.1"/>
</dbReference>
<dbReference type="SUPFAM" id="SSF54637">
    <property type="entry name" value="Thioesterase/thiol ester dehydrase-isomerase"/>
    <property type="match status" value="1"/>
</dbReference>
<proteinExistence type="predicted"/>
<dbReference type="InterPro" id="IPR029069">
    <property type="entry name" value="HotDog_dom_sf"/>
</dbReference>
<organism evidence="2 3">
    <name type="scientific">Marinigracilibium pacificum</name>
    <dbReference type="NCBI Taxonomy" id="2729599"/>
    <lineage>
        <taxon>Bacteria</taxon>
        <taxon>Pseudomonadati</taxon>
        <taxon>Bacteroidota</taxon>
        <taxon>Cytophagia</taxon>
        <taxon>Cytophagales</taxon>
        <taxon>Flammeovirgaceae</taxon>
        <taxon>Marinigracilibium</taxon>
    </lineage>
</organism>
<dbReference type="Gene3D" id="3.10.129.10">
    <property type="entry name" value="Hotdog Thioesterase"/>
    <property type="match status" value="1"/>
</dbReference>
<comment type="caution">
    <text evidence="2">The sequence shown here is derived from an EMBL/GenBank/DDBJ whole genome shotgun (WGS) entry which is preliminary data.</text>
</comment>
<sequence>MLRNDLYTLDTIEDNEGIITAKILLNENHSIFDGHFPEQPVLPGVCTLEILKELIQDSMNRSFVLEEANNIKFLSLVDPRKSPGMTFEFKYEEVEGKLKVSASAKVDDDIVSFKIKGVFA</sequence>
<keyword evidence="3" id="KW-1185">Reference proteome</keyword>
<gene>
    <name evidence="2" type="ORF">HH304_05680</name>
</gene>
<feature type="domain" description="ApeI dehydratase-like" evidence="1">
    <location>
        <begin position="14"/>
        <end position="102"/>
    </location>
</feature>
<dbReference type="InterPro" id="IPR054545">
    <property type="entry name" value="ApeI-like"/>
</dbReference>
<name>A0A848J3X7_9BACT</name>
<evidence type="ECO:0000259" key="1">
    <source>
        <dbReference type="Pfam" id="PF22818"/>
    </source>
</evidence>
<reference evidence="2 3" key="1">
    <citation type="submission" date="2020-04" db="EMBL/GenBank/DDBJ databases">
        <title>Flammeovirgaceae bacterium KN852 isolated from deep sea.</title>
        <authorList>
            <person name="Zhang D.-C."/>
        </authorList>
    </citation>
    <scope>NUCLEOTIDE SEQUENCE [LARGE SCALE GENOMIC DNA]</scope>
    <source>
        <strain evidence="2 3">KN852</strain>
    </source>
</reference>